<evidence type="ECO:0000313" key="22">
    <source>
        <dbReference type="Proteomes" id="UP000682403"/>
    </source>
</evidence>
<comment type="function">
    <text evidence="1 17 18">Cell wall formation. Catalyzes the addition of glutamate to the nucleotide precursor UDP-N-acetylmuramoyl-L-alanine (UMA).</text>
</comment>
<keyword evidence="8 17" id="KW-0436">Ligase</keyword>
<dbReference type="SUPFAM" id="SSF53244">
    <property type="entry name" value="MurD-like peptide ligases, peptide-binding domain"/>
    <property type="match status" value="1"/>
</dbReference>
<keyword evidence="17 18" id="KW-0132">Cell division</keyword>
<comment type="subcellular location">
    <subcellularLocation>
        <location evidence="2 17 18">Cytoplasm</location>
    </subcellularLocation>
</comment>
<dbReference type="InterPro" id="IPR005762">
    <property type="entry name" value="MurD"/>
</dbReference>
<evidence type="ECO:0000313" key="21">
    <source>
        <dbReference type="EMBL" id="MBS2968877.1"/>
    </source>
</evidence>
<dbReference type="Proteomes" id="UP000682403">
    <property type="component" value="Unassembled WGS sequence"/>
</dbReference>
<evidence type="ECO:0000256" key="11">
    <source>
        <dbReference type="ARBA" id="ARBA00022960"/>
    </source>
</evidence>
<keyword evidence="10 17" id="KW-0067">ATP-binding</keyword>
<keyword evidence="9 17" id="KW-0547">Nucleotide-binding</keyword>
<dbReference type="Pfam" id="PF02875">
    <property type="entry name" value="Mur_ligase_C"/>
    <property type="match status" value="1"/>
</dbReference>
<keyword evidence="12 17" id="KW-0573">Peptidoglycan synthesis</keyword>
<dbReference type="NCBIfam" id="TIGR01087">
    <property type="entry name" value="murD"/>
    <property type="match status" value="1"/>
</dbReference>
<evidence type="ECO:0000256" key="5">
    <source>
        <dbReference type="ARBA" id="ARBA00012212"/>
    </source>
</evidence>
<dbReference type="PANTHER" id="PTHR43692:SF1">
    <property type="entry name" value="UDP-N-ACETYLMURAMOYLALANINE--D-GLUTAMATE LIGASE"/>
    <property type="match status" value="1"/>
</dbReference>
<evidence type="ECO:0000256" key="9">
    <source>
        <dbReference type="ARBA" id="ARBA00022741"/>
    </source>
</evidence>
<dbReference type="GO" id="GO:0008764">
    <property type="term" value="F:UDP-N-acetylmuramoylalanine-D-glutamate ligase activity"/>
    <property type="evidence" value="ECO:0007669"/>
    <property type="project" value="UniProtKB-EC"/>
</dbReference>
<dbReference type="SUPFAM" id="SSF51984">
    <property type="entry name" value="MurCD N-terminal domain"/>
    <property type="match status" value="1"/>
</dbReference>
<protein>
    <recommendedName>
        <fullName evidence="6 17">UDP-N-acetylmuramoylalanine--D-glutamate ligase</fullName>
        <ecNumber evidence="5 17">6.3.2.9</ecNumber>
    </recommendedName>
    <alternativeName>
        <fullName evidence="15 17">D-glutamic acid-adding enzyme</fullName>
    </alternativeName>
    <alternativeName>
        <fullName evidence="14 17">UDP-N-acetylmuramoyl-L-alanyl-D-glutamate synthetase</fullName>
    </alternativeName>
</protein>
<feature type="binding site" evidence="17">
    <location>
        <begin position="120"/>
        <end position="126"/>
    </location>
    <ligand>
        <name>ATP</name>
        <dbReference type="ChEBI" id="CHEBI:30616"/>
    </ligand>
</feature>
<feature type="domain" description="Mur ligase central" evidence="20">
    <location>
        <begin position="118"/>
        <end position="291"/>
    </location>
</feature>
<dbReference type="HAMAP" id="MF_00639">
    <property type="entry name" value="MurD"/>
    <property type="match status" value="1"/>
</dbReference>
<comment type="pathway">
    <text evidence="3 17 18">Cell wall biogenesis; peptidoglycan biosynthesis.</text>
</comment>
<dbReference type="Pfam" id="PF08245">
    <property type="entry name" value="Mur_ligase_M"/>
    <property type="match status" value="1"/>
</dbReference>
<evidence type="ECO:0000256" key="13">
    <source>
        <dbReference type="ARBA" id="ARBA00023316"/>
    </source>
</evidence>
<evidence type="ECO:0000256" key="16">
    <source>
        <dbReference type="ARBA" id="ARBA00047632"/>
    </source>
</evidence>
<evidence type="ECO:0000256" key="15">
    <source>
        <dbReference type="ARBA" id="ARBA00032324"/>
    </source>
</evidence>
<evidence type="ECO:0000256" key="1">
    <source>
        <dbReference type="ARBA" id="ARBA00002734"/>
    </source>
</evidence>
<evidence type="ECO:0000256" key="18">
    <source>
        <dbReference type="RuleBase" id="RU003664"/>
    </source>
</evidence>
<dbReference type="EC" id="6.3.2.9" evidence="5 17"/>
<keyword evidence="7 17" id="KW-0963">Cytoplasm</keyword>
<organism evidence="21 22">
    <name type="scientific">Metabacillus flavus</name>
    <dbReference type="NCBI Taxonomy" id="2823519"/>
    <lineage>
        <taxon>Bacteria</taxon>
        <taxon>Bacillati</taxon>
        <taxon>Bacillota</taxon>
        <taxon>Bacilli</taxon>
        <taxon>Bacillales</taxon>
        <taxon>Bacillaceae</taxon>
        <taxon>Metabacillus</taxon>
    </lineage>
</organism>
<proteinExistence type="inferred from homology"/>
<evidence type="ECO:0000256" key="3">
    <source>
        <dbReference type="ARBA" id="ARBA00004752"/>
    </source>
</evidence>
<reference evidence="21 22" key="1">
    <citation type="submission" date="2021-04" db="EMBL/GenBank/DDBJ databases">
        <title>Metabacillus sp. strain KIGAM252 whole genome sequence.</title>
        <authorList>
            <person name="Seo M.-J."/>
            <person name="Cho E.-S."/>
            <person name="Hwang C.Y."/>
            <person name="Yoon D.J."/>
        </authorList>
    </citation>
    <scope>NUCLEOTIDE SEQUENCE [LARGE SCALE GENOMIC DNA]</scope>
    <source>
        <strain evidence="21 22">KIGAM252</strain>
    </source>
</reference>
<dbReference type="PANTHER" id="PTHR43692">
    <property type="entry name" value="UDP-N-ACETYLMURAMOYLALANINE--D-GLUTAMATE LIGASE"/>
    <property type="match status" value="1"/>
</dbReference>
<feature type="domain" description="Mur ligase C-terminal" evidence="19">
    <location>
        <begin position="314"/>
        <end position="427"/>
    </location>
</feature>
<name>A0ABS5LDQ2_9BACI</name>
<dbReference type="InterPro" id="IPR036565">
    <property type="entry name" value="Mur-like_cat_sf"/>
</dbReference>
<evidence type="ECO:0000256" key="4">
    <source>
        <dbReference type="ARBA" id="ARBA00010416"/>
    </source>
</evidence>
<sequence length="451" mass="49151">MKTIESYQKKRVLVLGLAKSGLAAAKLLHKLGAEVTVNDMKPFKENEAAQELNELGMHVVCGSHPETLIEGRNIELIVKNPGIPYSNPILLQAADLGIPVITEVELAYEISEADILGITGSNGKTTTTTLVYEMLKKDGKNPLIAGNIGTVACEVAEKAKAGQVIVMELSSFQLQGTASFKPSAAVILNLFDAHLDYHGTRDAYAMAKGKIYENLTPSDTAVINADDQEVCRLSEETSGTRLYFSVKRKLEHGAFIYEDAIWYNEERIIAVNEVVLPGKHNLENILAAISLVKTRGCSNEAICSVLTSFSGVVHRLQFVRTLNARKFYNDSKATNILATSKALEAFEQPVILLAGGLDRGNEFDELKPAMTNVKALISFGETAPKLEKTCRELGIEVIKRVDNVEQAAGAAYDLSEAGDVILLSPACASWDQYKTFEQRGDMFVSAVHKLD</sequence>
<evidence type="ECO:0000256" key="10">
    <source>
        <dbReference type="ARBA" id="ARBA00022840"/>
    </source>
</evidence>
<evidence type="ECO:0000256" key="6">
    <source>
        <dbReference type="ARBA" id="ARBA00015655"/>
    </source>
</evidence>
<evidence type="ECO:0000256" key="17">
    <source>
        <dbReference type="HAMAP-Rule" id="MF_00639"/>
    </source>
</evidence>
<dbReference type="RefSeq" id="WP_211557970.1">
    <property type="nucleotide sequence ID" value="NZ_JAGVRK010000001.1"/>
</dbReference>
<dbReference type="Gene3D" id="3.90.190.20">
    <property type="entry name" value="Mur ligase, C-terminal domain"/>
    <property type="match status" value="1"/>
</dbReference>
<evidence type="ECO:0000256" key="7">
    <source>
        <dbReference type="ARBA" id="ARBA00022490"/>
    </source>
</evidence>
<dbReference type="InterPro" id="IPR004101">
    <property type="entry name" value="Mur_ligase_C"/>
</dbReference>
<comment type="caution">
    <text evidence="21">The sequence shown here is derived from an EMBL/GenBank/DDBJ whole genome shotgun (WGS) entry which is preliminary data.</text>
</comment>
<comment type="similarity">
    <text evidence="4 17">Belongs to the MurCDEF family.</text>
</comment>
<evidence type="ECO:0000259" key="19">
    <source>
        <dbReference type="Pfam" id="PF02875"/>
    </source>
</evidence>
<evidence type="ECO:0000259" key="20">
    <source>
        <dbReference type="Pfam" id="PF08245"/>
    </source>
</evidence>
<dbReference type="Gene3D" id="3.40.50.720">
    <property type="entry name" value="NAD(P)-binding Rossmann-like Domain"/>
    <property type="match status" value="1"/>
</dbReference>
<evidence type="ECO:0000256" key="8">
    <source>
        <dbReference type="ARBA" id="ARBA00022598"/>
    </source>
</evidence>
<evidence type="ECO:0000256" key="12">
    <source>
        <dbReference type="ARBA" id="ARBA00022984"/>
    </source>
</evidence>
<keyword evidence="13 17" id="KW-0961">Cell wall biogenesis/degradation</keyword>
<dbReference type="SUPFAM" id="SSF53623">
    <property type="entry name" value="MurD-like peptide ligases, catalytic domain"/>
    <property type="match status" value="1"/>
</dbReference>
<comment type="catalytic activity">
    <reaction evidence="16 17 18">
        <text>UDP-N-acetyl-alpha-D-muramoyl-L-alanine + D-glutamate + ATP = UDP-N-acetyl-alpha-D-muramoyl-L-alanyl-D-glutamate + ADP + phosphate + H(+)</text>
        <dbReference type="Rhea" id="RHEA:16429"/>
        <dbReference type="ChEBI" id="CHEBI:15378"/>
        <dbReference type="ChEBI" id="CHEBI:29986"/>
        <dbReference type="ChEBI" id="CHEBI:30616"/>
        <dbReference type="ChEBI" id="CHEBI:43474"/>
        <dbReference type="ChEBI" id="CHEBI:83898"/>
        <dbReference type="ChEBI" id="CHEBI:83900"/>
        <dbReference type="ChEBI" id="CHEBI:456216"/>
        <dbReference type="EC" id="6.3.2.9"/>
    </reaction>
</comment>
<dbReference type="InterPro" id="IPR036615">
    <property type="entry name" value="Mur_ligase_C_dom_sf"/>
</dbReference>
<evidence type="ECO:0000256" key="14">
    <source>
        <dbReference type="ARBA" id="ARBA00030398"/>
    </source>
</evidence>
<dbReference type="Pfam" id="PF21799">
    <property type="entry name" value="MurD-like_N"/>
    <property type="match status" value="1"/>
</dbReference>
<dbReference type="Gene3D" id="3.40.1190.10">
    <property type="entry name" value="Mur-like, catalytic domain"/>
    <property type="match status" value="1"/>
</dbReference>
<keyword evidence="22" id="KW-1185">Reference proteome</keyword>
<accession>A0ABS5LDQ2</accession>
<evidence type="ECO:0000256" key="2">
    <source>
        <dbReference type="ARBA" id="ARBA00004496"/>
    </source>
</evidence>
<gene>
    <name evidence="17" type="primary">murD</name>
    <name evidence="21" type="ORF">J9317_08910</name>
</gene>
<dbReference type="InterPro" id="IPR013221">
    <property type="entry name" value="Mur_ligase_cen"/>
</dbReference>
<keyword evidence="17 18" id="KW-0131">Cell cycle</keyword>
<keyword evidence="11 17" id="KW-0133">Cell shape</keyword>
<dbReference type="EMBL" id="JAGVRK010000001">
    <property type="protein sequence ID" value="MBS2968877.1"/>
    <property type="molecule type" value="Genomic_DNA"/>
</dbReference>